<dbReference type="Proteomes" id="UP000188181">
    <property type="component" value="Chromosome"/>
</dbReference>
<dbReference type="EMBL" id="CP019646">
    <property type="protein sequence ID" value="AQQ70488.1"/>
    <property type="molecule type" value="Genomic_DNA"/>
</dbReference>
<dbReference type="PANTHER" id="PTHR33258:SF1">
    <property type="entry name" value="TRANSPOSASE INSL FOR INSERTION SEQUENCE ELEMENT IS186A-RELATED"/>
    <property type="match status" value="1"/>
</dbReference>
<dbReference type="STRING" id="1851148.SMSP2_00840"/>
<dbReference type="GO" id="GO:0006313">
    <property type="term" value="P:DNA transposition"/>
    <property type="evidence" value="ECO:0007669"/>
    <property type="project" value="InterPro"/>
</dbReference>
<feature type="domain" description="Transposase IS4-like" evidence="1">
    <location>
        <begin position="2"/>
        <end position="61"/>
    </location>
</feature>
<accession>A0A1Q2MD71</accession>
<dbReference type="GO" id="GO:0003677">
    <property type="term" value="F:DNA binding"/>
    <property type="evidence" value="ECO:0007669"/>
    <property type="project" value="InterPro"/>
</dbReference>
<keyword evidence="3" id="KW-1185">Reference proteome</keyword>
<organism evidence="2 3">
    <name type="scientific">Limihaloglobus sulfuriphilus</name>
    <dbReference type="NCBI Taxonomy" id="1851148"/>
    <lineage>
        <taxon>Bacteria</taxon>
        <taxon>Pseudomonadati</taxon>
        <taxon>Planctomycetota</taxon>
        <taxon>Phycisphaerae</taxon>
        <taxon>Sedimentisphaerales</taxon>
        <taxon>Sedimentisphaeraceae</taxon>
        <taxon>Limihaloglobus</taxon>
    </lineage>
</organism>
<dbReference type="Pfam" id="PF01609">
    <property type="entry name" value="DDE_Tnp_1"/>
    <property type="match status" value="1"/>
</dbReference>
<dbReference type="PANTHER" id="PTHR33258">
    <property type="entry name" value="TRANSPOSASE INSL FOR INSERTION SEQUENCE ELEMENT IS186A-RELATED"/>
    <property type="match status" value="1"/>
</dbReference>
<name>A0A1Q2MD71_9BACT</name>
<dbReference type="InterPro" id="IPR002559">
    <property type="entry name" value="Transposase_11"/>
</dbReference>
<dbReference type="KEGG" id="pbas:SMSP2_00840"/>
<proteinExistence type="predicted"/>
<sequence>MFLTNNFELDALTVCRLYKLRWQIELFLKWIKQHLRIKSFYGTSINAVKTQIWIAISVYVLVAIIRKELNLELSLHEILRILSILLFEKVPMEQALMKNYYNLKEHQNCKQRLLFDL</sequence>
<evidence type="ECO:0000313" key="2">
    <source>
        <dbReference type="EMBL" id="AQQ70488.1"/>
    </source>
</evidence>
<evidence type="ECO:0000259" key="1">
    <source>
        <dbReference type="Pfam" id="PF01609"/>
    </source>
</evidence>
<evidence type="ECO:0000313" key="3">
    <source>
        <dbReference type="Proteomes" id="UP000188181"/>
    </source>
</evidence>
<protein>
    <submittedName>
        <fullName evidence="2">Transposase DDE domain protein</fullName>
    </submittedName>
</protein>
<dbReference type="GO" id="GO:0004803">
    <property type="term" value="F:transposase activity"/>
    <property type="evidence" value="ECO:0007669"/>
    <property type="project" value="InterPro"/>
</dbReference>
<gene>
    <name evidence="2" type="ORF">SMSP2_00840</name>
</gene>
<dbReference type="AlphaFoldDB" id="A0A1Q2MD71"/>
<dbReference type="InterPro" id="IPR012337">
    <property type="entry name" value="RNaseH-like_sf"/>
</dbReference>
<dbReference type="SUPFAM" id="SSF53098">
    <property type="entry name" value="Ribonuclease H-like"/>
    <property type="match status" value="1"/>
</dbReference>
<reference evidence="3" key="1">
    <citation type="submission" date="2017-02" db="EMBL/GenBank/DDBJ databases">
        <title>Comparative genomics and description of representatives of a novel lineage of planctomycetes thriving in anoxic sediments.</title>
        <authorList>
            <person name="Spring S."/>
            <person name="Bunk B."/>
            <person name="Sproer C."/>
        </authorList>
    </citation>
    <scope>NUCLEOTIDE SEQUENCE [LARGE SCALE GENOMIC DNA]</scope>
    <source>
        <strain evidence="3">SM-Chi-D1</strain>
    </source>
</reference>